<evidence type="ECO:0000256" key="12">
    <source>
        <dbReference type="ARBA" id="ARBA00023136"/>
    </source>
</evidence>
<feature type="transmembrane region" description="Helical" evidence="14">
    <location>
        <begin position="75"/>
        <end position="94"/>
    </location>
</feature>
<evidence type="ECO:0000256" key="4">
    <source>
        <dbReference type="ARBA" id="ARBA00021741"/>
    </source>
</evidence>
<comment type="subcellular location">
    <subcellularLocation>
        <location evidence="1">Cell membrane</location>
        <topology evidence="1">Multi-pass membrane protein</topology>
    </subcellularLocation>
    <subcellularLocation>
        <location evidence="2">Golgi apparatus membrane</location>
        <topology evidence="2">Multi-pass membrane protein</topology>
    </subcellularLocation>
</comment>
<comment type="caution">
    <text evidence="15">The sequence shown here is derived from an EMBL/GenBank/DDBJ whole genome shotgun (WGS) entry which is preliminary data.</text>
</comment>
<evidence type="ECO:0000256" key="7">
    <source>
        <dbReference type="ARBA" id="ARBA00022597"/>
    </source>
</evidence>
<protein>
    <recommendedName>
        <fullName evidence="4">Sugar transporter SWEET1</fullName>
    </recommendedName>
</protein>
<comment type="similarity">
    <text evidence="3">Belongs to the SWEET sugar transporter family.</text>
</comment>
<sequence length="249" mass="27895">MECNSRACEIITETIFPLCGIVTSYFIFFSPFKEIQTLKNSNGPCNINPIPSVMIICNCLCWSLYSFVIHNHWTFWPNLGGILLGEYYTMVLLSSKLSPKQFKLSAITLIGFTFLNIAGAAASFIFLKDNYEAAKNCMGVITIIVLCAMYVSPLTSMREVIMTRDSSSLNPLLTIASFINGFLWVVYGFFFNDFYVWFPNGMGVVSAAIQFALFIIFHRSSRRNSQELPIYDGESSPKSELSSPTSVSP</sequence>
<feature type="transmembrane region" description="Helical" evidence="14">
    <location>
        <begin position="53"/>
        <end position="69"/>
    </location>
</feature>
<dbReference type="OrthoDB" id="409725at2759"/>
<feature type="transmembrane region" description="Helical" evidence="14">
    <location>
        <begin position="172"/>
        <end position="191"/>
    </location>
</feature>
<keyword evidence="11" id="KW-0333">Golgi apparatus</keyword>
<feature type="compositionally biased region" description="Low complexity" evidence="13">
    <location>
        <begin position="236"/>
        <end position="249"/>
    </location>
</feature>
<evidence type="ECO:0000256" key="10">
    <source>
        <dbReference type="ARBA" id="ARBA00022989"/>
    </source>
</evidence>
<accession>A0A1Y2B8C9</accession>
<dbReference type="PANTHER" id="PTHR10791">
    <property type="entry name" value="RAG1-ACTIVATING PROTEIN 1"/>
    <property type="match status" value="1"/>
</dbReference>
<dbReference type="EMBL" id="MCOG01000171">
    <property type="protein sequence ID" value="ORY31079.1"/>
    <property type="molecule type" value="Genomic_DNA"/>
</dbReference>
<keyword evidence="5" id="KW-0813">Transport</keyword>
<keyword evidence="16" id="KW-1185">Reference proteome</keyword>
<dbReference type="AlphaFoldDB" id="A0A1Y2B8C9"/>
<evidence type="ECO:0000256" key="13">
    <source>
        <dbReference type="SAM" id="MobiDB-lite"/>
    </source>
</evidence>
<dbReference type="InterPro" id="IPR047664">
    <property type="entry name" value="SWEET"/>
</dbReference>
<keyword evidence="7" id="KW-0762">Sugar transport</keyword>
<dbReference type="GO" id="GO:0000139">
    <property type="term" value="C:Golgi membrane"/>
    <property type="evidence" value="ECO:0007669"/>
    <property type="project" value="UniProtKB-SubCell"/>
</dbReference>
<keyword evidence="10 14" id="KW-1133">Transmembrane helix</keyword>
<keyword evidence="6" id="KW-1003">Cell membrane</keyword>
<dbReference type="InterPro" id="IPR004316">
    <property type="entry name" value="SWEET_rpt"/>
</dbReference>
<evidence type="ECO:0000256" key="8">
    <source>
        <dbReference type="ARBA" id="ARBA00022692"/>
    </source>
</evidence>
<dbReference type="Gene3D" id="1.20.1280.290">
    <property type="match status" value="2"/>
</dbReference>
<evidence type="ECO:0000256" key="3">
    <source>
        <dbReference type="ARBA" id="ARBA00007809"/>
    </source>
</evidence>
<evidence type="ECO:0000256" key="11">
    <source>
        <dbReference type="ARBA" id="ARBA00023034"/>
    </source>
</evidence>
<feature type="transmembrane region" description="Helical" evidence="14">
    <location>
        <begin position="14"/>
        <end position="32"/>
    </location>
</feature>
<evidence type="ECO:0000256" key="9">
    <source>
        <dbReference type="ARBA" id="ARBA00022737"/>
    </source>
</evidence>
<evidence type="ECO:0000256" key="2">
    <source>
        <dbReference type="ARBA" id="ARBA00004653"/>
    </source>
</evidence>
<proteinExistence type="inferred from homology"/>
<organism evidence="15 16">
    <name type="scientific">Neocallimastix californiae</name>
    <dbReference type="NCBI Taxonomy" id="1754190"/>
    <lineage>
        <taxon>Eukaryota</taxon>
        <taxon>Fungi</taxon>
        <taxon>Fungi incertae sedis</taxon>
        <taxon>Chytridiomycota</taxon>
        <taxon>Chytridiomycota incertae sedis</taxon>
        <taxon>Neocallimastigomycetes</taxon>
        <taxon>Neocallimastigales</taxon>
        <taxon>Neocallimastigaceae</taxon>
        <taxon>Neocallimastix</taxon>
    </lineage>
</organism>
<evidence type="ECO:0000256" key="5">
    <source>
        <dbReference type="ARBA" id="ARBA00022448"/>
    </source>
</evidence>
<evidence type="ECO:0000313" key="16">
    <source>
        <dbReference type="Proteomes" id="UP000193920"/>
    </source>
</evidence>
<feature type="region of interest" description="Disordered" evidence="13">
    <location>
        <begin position="228"/>
        <end position="249"/>
    </location>
</feature>
<dbReference type="GO" id="GO:0051119">
    <property type="term" value="F:sugar transmembrane transporter activity"/>
    <property type="evidence" value="ECO:0007669"/>
    <property type="project" value="InterPro"/>
</dbReference>
<feature type="transmembrane region" description="Helical" evidence="14">
    <location>
        <begin position="133"/>
        <end position="151"/>
    </location>
</feature>
<reference evidence="15 16" key="1">
    <citation type="submission" date="2016-08" db="EMBL/GenBank/DDBJ databases">
        <title>A Parts List for Fungal Cellulosomes Revealed by Comparative Genomics.</title>
        <authorList>
            <consortium name="DOE Joint Genome Institute"/>
            <person name="Haitjema C.H."/>
            <person name="Gilmore S.P."/>
            <person name="Henske J.K."/>
            <person name="Solomon K.V."/>
            <person name="De Groot R."/>
            <person name="Kuo A."/>
            <person name="Mondo S.J."/>
            <person name="Salamov A.A."/>
            <person name="Labutti K."/>
            <person name="Zhao Z."/>
            <person name="Chiniquy J."/>
            <person name="Barry K."/>
            <person name="Brewer H.M."/>
            <person name="Purvine S.O."/>
            <person name="Wright A.T."/>
            <person name="Boxma B."/>
            <person name="Van Alen T."/>
            <person name="Hackstein J.H."/>
            <person name="Baker S.E."/>
            <person name="Grigoriev I.V."/>
            <person name="O'Malley M.A."/>
        </authorList>
    </citation>
    <scope>NUCLEOTIDE SEQUENCE [LARGE SCALE GENOMIC DNA]</scope>
    <source>
        <strain evidence="15 16">G1</strain>
    </source>
</reference>
<keyword evidence="8 14" id="KW-0812">Transmembrane</keyword>
<dbReference type="FunFam" id="1.20.1280.290:FF:000004">
    <property type="entry name" value="Sugar transporter SWEET"/>
    <property type="match status" value="1"/>
</dbReference>
<feature type="transmembrane region" description="Helical" evidence="14">
    <location>
        <begin position="197"/>
        <end position="217"/>
    </location>
</feature>
<keyword evidence="9" id="KW-0677">Repeat</keyword>
<dbReference type="PANTHER" id="PTHR10791:SF224">
    <property type="entry name" value="SUGAR TRANSPORTER SWEET"/>
    <property type="match status" value="1"/>
</dbReference>
<feature type="transmembrane region" description="Helical" evidence="14">
    <location>
        <begin position="106"/>
        <end position="127"/>
    </location>
</feature>
<dbReference type="Pfam" id="PF03083">
    <property type="entry name" value="MtN3_slv"/>
    <property type="match status" value="2"/>
</dbReference>
<name>A0A1Y2B8C9_9FUNG</name>
<evidence type="ECO:0000256" key="1">
    <source>
        <dbReference type="ARBA" id="ARBA00004651"/>
    </source>
</evidence>
<keyword evidence="12 14" id="KW-0472">Membrane</keyword>
<dbReference type="GO" id="GO:0005886">
    <property type="term" value="C:plasma membrane"/>
    <property type="evidence" value="ECO:0007669"/>
    <property type="project" value="UniProtKB-SubCell"/>
</dbReference>
<evidence type="ECO:0000256" key="6">
    <source>
        <dbReference type="ARBA" id="ARBA00022475"/>
    </source>
</evidence>
<gene>
    <name evidence="15" type="ORF">LY90DRAFT_79940</name>
</gene>
<dbReference type="Proteomes" id="UP000193920">
    <property type="component" value="Unassembled WGS sequence"/>
</dbReference>
<evidence type="ECO:0000313" key="15">
    <source>
        <dbReference type="EMBL" id="ORY31079.1"/>
    </source>
</evidence>
<evidence type="ECO:0000256" key="14">
    <source>
        <dbReference type="SAM" id="Phobius"/>
    </source>
</evidence>